<accession>A0AA41QKJ9</accession>
<dbReference type="SUPFAM" id="SSF161098">
    <property type="entry name" value="MetI-like"/>
    <property type="match status" value="1"/>
</dbReference>
<keyword evidence="6 8" id="KW-1133">Transmembrane helix</keyword>
<dbReference type="Pfam" id="PF00528">
    <property type="entry name" value="BPD_transp_1"/>
    <property type="match status" value="1"/>
</dbReference>
<evidence type="ECO:0000313" key="11">
    <source>
        <dbReference type="Proteomes" id="UP001156140"/>
    </source>
</evidence>
<evidence type="ECO:0000256" key="2">
    <source>
        <dbReference type="ARBA" id="ARBA00007069"/>
    </source>
</evidence>
<keyword evidence="5 8" id="KW-0812">Transmembrane</keyword>
<feature type="transmembrane region" description="Helical" evidence="8">
    <location>
        <begin position="43"/>
        <end position="71"/>
    </location>
</feature>
<keyword evidence="7 8" id="KW-0472">Membrane</keyword>
<feature type="transmembrane region" description="Helical" evidence="8">
    <location>
        <begin position="187"/>
        <end position="210"/>
    </location>
</feature>
<comment type="similarity">
    <text evidence="2">Belongs to the binding-protein-dependent transport system permease family. CysTW subfamily.</text>
</comment>
<keyword evidence="4" id="KW-1003">Cell membrane</keyword>
<dbReference type="Proteomes" id="UP001156140">
    <property type="component" value="Unassembled WGS sequence"/>
</dbReference>
<keyword evidence="11" id="KW-1185">Reference proteome</keyword>
<dbReference type="InterPro" id="IPR000515">
    <property type="entry name" value="MetI-like"/>
</dbReference>
<evidence type="ECO:0000256" key="4">
    <source>
        <dbReference type="ARBA" id="ARBA00022475"/>
    </source>
</evidence>
<keyword evidence="3 8" id="KW-0813">Transport</keyword>
<dbReference type="PANTHER" id="PTHR42929">
    <property type="entry name" value="INNER MEMBRANE ABC TRANSPORTER PERMEASE PROTEIN YDCU-RELATED-RELATED"/>
    <property type="match status" value="1"/>
</dbReference>
<evidence type="ECO:0000256" key="1">
    <source>
        <dbReference type="ARBA" id="ARBA00004651"/>
    </source>
</evidence>
<dbReference type="Gene3D" id="1.10.3720.10">
    <property type="entry name" value="MetI-like"/>
    <property type="match status" value="1"/>
</dbReference>
<dbReference type="PANTHER" id="PTHR42929:SF5">
    <property type="entry name" value="ABC TRANSPORTER PERMEASE PROTEIN"/>
    <property type="match status" value="1"/>
</dbReference>
<dbReference type="EMBL" id="JALAZD010000001">
    <property type="protein sequence ID" value="MCI0125424.1"/>
    <property type="molecule type" value="Genomic_DNA"/>
</dbReference>
<name>A0AA41QKJ9_9HYPH</name>
<evidence type="ECO:0000256" key="5">
    <source>
        <dbReference type="ARBA" id="ARBA00022692"/>
    </source>
</evidence>
<dbReference type="GO" id="GO:0005886">
    <property type="term" value="C:plasma membrane"/>
    <property type="evidence" value="ECO:0007669"/>
    <property type="project" value="UniProtKB-SubCell"/>
</dbReference>
<evidence type="ECO:0000256" key="6">
    <source>
        <dbReference type="ARBA" id="ARBA00022989"/>
    </source>
</evidence>
<evidence type="ECO:0000313" key="10">
    <source>
        <dbReference type="EMBL" id="MCI0125424.1"/>
    </source>
</evidence>
<comment type="subcellular location">
    <subcellularLocation>
        <location evidence="1 8">Cell membrane</location>
        <topology evidence="1 8">Multi-pass membrane protein</topology>
    </subcellularLocation>
</comment>
<evidence type="ECO:0000259" key="9">
    <source>
        <dbReference type="PROSITE" id="PS50928"/>
    </source>
</evidence>
<dbReference type="RefSeq" id="WP_203065619.1">
    <property type="nucleotide sequence ID" value="NZ_CP068983.1"/>
</dbReference>
<dbReference type="CDD" id="cd06261">
    <property type="entry name" value="TM_PBP2"/>
    <property type="match status" value="1"/>
</dbReference>
<dbReference type="InterPro" id="IPR035906">
    <property type="entry name" value="MetI-like_sf"/>
</dbReference>
<dbReference type="AlphaFoldDB" id="A0AA41QKJ9"/>
<evidence type="ECO:0000256" key="7">
    <source>
        <dbReference type="ARBA" id="ARBA00023136"/>
    </source>
</evidence>
<feature type="transmembrane region" description="Helical" evidence="8">
    <location>
        <begin position="230"/>
        <end position="253"/>
    </location>
</feature>
<proteinExistence type="inferred from homology"/>
<sequence>MTFLFVLPIGAFLEYSVYSYERGRLVEDFTFKTYLLFLTDPYYHAIIFDTLKMAAITSFVSLIIGYPLAYGLWRCRWPALQRWYGLIIFSPILVSVVVRSYGWSVLLSDQGAVNWTLMKLGVIREPLELVYNLTGVVISLCHVFLPLVVFPIFSSLVRIDPALREAAMDLGAGWWTTFRRVIFPQSLPGVVSALQISFTLALGALVTPAVLGGGRVLVLPLQVYRATSDINWPVASVGGLVLLVMALITVALCNRLLAYSES</sequence>
<reference evidence="10" key="1">
    <citation type="submission" date="2022-03" db="EMBL/GenBank/DDBJ databases">
        <title>The complete genome sequence of a Methyloterrigena soli.</title>
        <authorList>
            <person name="Zi Z."/>
        </authorList>
    </citation>
    <scope>NUCLEOTIDE SEQUENCE</scope>
    <source>
        <strain evidence="10">M48</strain>
    </source>
</reference>
<organism evidence="10 11">
    <name type="scientific">Paradevosia shaoguanensis</name>
    <dbReference type="NCBI Taxonomy" id="1335043"/>
    <lineage>
        <taxon>Bacteria</taxon>
        <taxon>Pseudomonadati</taxon>
        <taxon>Pseudomonadota</taxon>
        <taxon>Alphaproteobacteria</taxon>
        <taxon>Hyphomicrobiales</taxon>
        <taxon>Devosiaceae</taxon>
        <taxon>Paradevosia</taxon>
    </lineage>
</organism>
<dbReference type="GO" id="GO:0055085">
    <property type="term" value="P:transmembrane transport"/>
    <property type="evidence" value="ECO:0007669"/>
    <property type="project" value="InterPro"/>
</dbReference>
<gene>
    <name evidence="10" type="ORF">ML536_01140</name>
</gene>
<feature type="domain" description="ABC transmembrane type-1" evidence="9">
    <location>
        <begin position="47"/>
        <end position="253"/>
    </location>
</feature>
<comment type="caution">
    <text evidence="10">The sequence shown here is derived from an EMBL/GenBank/DDBJ whole genome shotgun (WGS) entry which is preliminary data.</text>
</comment>
<evidence type="ECO:0000256" key="3">
    <source>
        <dbReference type="ARBA" id="ARBA00022448"/>
    </source>
</evidence>
<evidence type="ECO:0000256" key="8">
    <source>
        <dbReference type="RuleBase" id="RU363032"/>
    </source>
</evidence>
<protein>
    <submittedName>
        <fullName evidence="10">ABC transporter permease</fullName>
    </submittedName>
</protein>
<feature type="transmembrane region" description="Helical" evidence="8">
    <location>
        <begin position="83"/>
        <end position="102"/>
    </location>
</feature>
<dbReference type="PROSITE" id="PS50928">
    <property type="entry name" value="ABC_TM1"/>
    <property type="match status" value="1"/>
</dbReference>
<feature type="transmembrane region" description="Helical" evidence="8">
    <location>
        <begin position="129"/>
        <end position="153"/>
    </location>
</feature>